<keyword evidence="8" id="KW-1185">Reference proteome</keyword>
<dbReference type="GO" id="GO:0005634">
    <property type="term" value="C:nucleus"/>
    <property type="evidence" value="ECO:0007669"/>
    <property type="project" value="TreeGrafter"/>
</dbReference>
<feature type="region of interest" description="Disordered" evidence="5">
    <location>
        <begin position="1"/>
        <end position="75"/>
    </location>
</feature>
<organism evidence="7 8">
    <name type="scientific">Halocaridina rubra</name>
    <name type="common">Hawaiian red shrimp</name>
    <dbReference type="NCBI Taxonomy" id="373956"/>
    <lineage>
        <taxon>Eukaryota</taxon>
        <taxon>Metazoa</taxon>
        <taxon>Ecdysozoa</taxon>
        <taxon>Arthropoda</taxon>
        <taxon>Crustacea</taxon>
        <taxon>Multicrustacea</taxon>
        <taxon>Malacostraca</taxon>
        <taxon>Eumalacostraca</taxon>
        <taxon>Eucarida</taxon>
        <taxon>Decapoda</taxon>
        <taxon>Pleocyemata</taxon>
        <taxon>Caridea</taxon>
        <taxon>Atyoidea</taxon>
        <taxon>Atyidae</taxon>
        <taxon>Halocaridina</taxon>
    </lineage>
</organism>
<comment type="caution">
    <text evidence="7">The sequence shown here is derived from an EMBL/GenBank/DDBJ whole genome shotgun (WGS) entry which is preliminary data.</text>
</comment>
<dbReference type="InterPro" id="IPR036855">
    <property type="entry name" value="Znf_CCCH_sf"/>
</dbReference>
<feature type="domain" description="C3H1-type" evidence="6">
    <location>
        <begin position="124"/>
        <end position="151"/>
    </location>
</feature>
<dbReference type="Gene3D" id="4.10.1000.10">
    <property type="entry name" value="Zinc finger, CCCH-type"/>
    <property type="match status" value="1"/>
</dbReference>
<evidence type="ECO:0000313" key="8">
    <source>
        <dbReference type="Proteomes" id="UP001381693"/>
    </source>
</evidence>
<dbReference type="InterPro" id="IPR041367">
    <property type="entry name" value="Znf-CCCH_4"/>
</dbReference>
<dbReference type="EMBL" id="JAXCGZ010019182">
    <property type="protein sequence ID" value="KAK7066456.1"/>
    <property type="molecule type" value="Genomic_DNA"/>
</dbReference>
<dbReference type="InterPro" id="IPR000571">
    <property type="entry name" value="Znf_CCCH"/>
</dbReference>
<proteinExistence type="predicted"/>
<evidence type="ECO:0000256" key="5">
    <source>
        <dbReference type="SAM" id="MobiDB-lite"/>
    </source>
</evidence>
<reference evidence="7 8" key="1">
    <citation type="submission" date="2023-11" db="EMBL/GenBank/DDBJ databases">
        <title>Halocaridina rubra genome assembly.</title>
        <authorList>
            <person name="Smith C."/>
        </authorList>
    </citation>
    <scope>NUCLEOTIDE SEQUENCE [LARGE SCALE GENOMIC DNA]</scope>
    <source>
        <strain evidence="7">EP-1</strain>
        <tissue evidence="7">Whole</tissue>
    </source>
</reference>
<accession>A0AAN8ZS93</accession>
<dbReference type="AlphaFoldDB" id="A0AAN8ZS93"/>
<feature type="zinc finger region" description="C3H1-type" evidence="4">
    <location>
        <begin position="124"/>
        <end position="151"/>
    </location>
</feature>
<dbReference type="GO" id="GO:0008270">
    <property type="term" value="F:zinc ion binding"/>
    <property type="evidence" value="ECO:0007669"/>
    <property type="project" value="UniProtKB-KW"/>
</dbReference>
<keyword evidence="3 4" id="KW-0862">Zinc</keyword>
<evidence type="ECO:0000313" key="7">
    <source>
        <dbReference type="EMBL" id="KAK7066456.1"/>
    </source>
</evidence>
<dbReference type="SUPFAM" id="SSF90229">
    <property type="entry name" value="CCCH zinc finger"/>
    <property type="match status" value="1"/>
</dbReference>
<sequence length="234" mass="26277">MAGLVADYGSSSDDENDDEELAEEISSRLTQTRSVNFFESPPEKERDTIVLKSKKKSSAPLAKAPQVPESLDNPLRVNALPSPFSEDSSSSVFFNPFHKAQEDKKLLLEKHVKMTENPRDVLEINGKKICWNYRKGRCKFGHKCKYAHDSDIIQSSEPISESQEGQLATTPNSVSGLCYGDLSNFVVESEPVLEESDAKRKRRAGLSKGLVPSKKAMKIYRDQQAKERPWLVKE</sequence>
<feature type="compositionally biased region" description="Acidic residues" evidence="5">
    <location>
        <begin position="12"/>
        <end position="23"/>
    </location>
</feature>
<dbReference type="PROSITE" id="PS50103">
    <property type="entry name" value="ZF_C3H1"/>
    <property type="match status" value="1"/>
</dbReference>
<name>A0AAN8ZS93_HALRR</name>
<evidence type="ECO:0000256" key="3">
    <source>
        <dbReference type="ARBA" id="ARBA00022833"/>
    </source>
</evidence>
<dbReference type="Pfam" id="PF18044">
    <property type="entry name" value="zf-CCCH_4"/>
    <property type="match status" value="1"/>
</dbReference>
<dbReference type="PANTHER" id="PTHR21099">
    <property type="entry name" value="RAD201"/>
    <property type="match status" value="1"/>
</dbReference>
<evidence type="ECO:0000256" key="2">
    <source>
        <dbReference type="ARBA" id="ARBA00022771"/>
    </source>
</evidence>
<evidence type="ECO:0000256" key="4">
    <source>
        <dbReference type="PROSITE-ProRule" id="PRU00723"/>
    </source>
</evidence>
<evidence type="ECO:0000256" key="1">
    <source>
        <dbReference type="ARBA" id="ARBA00022723"/>
    </source>
</evidence>
<gene>
    <name evidence="7" type="ORF">SK128_011640</name>
</gene>
<dbReference type="Proteomes" id="UP001381693">
    <property type="component" value="Unassembled WGS sequence"/>
</dbReference>
<dbReference type="PANTHER" id="PTHR21099:SF2">
    <property type="entry name" value="SI:CH211-113E8.11"/>
    <property type="match status" value="1"/>
</dbReference>
<keyword evidence="1 4" id="KW-0479">Metal-binding</keyword>
<protein>
    <recommendedName>
        <fullName evidence="6">C3H1-type domain-containing protein</fullName>
    </recommendedName>
</protein>
<evidence type="ECO:0000259" key="6">
    <source>
        <dbReference type="PROSITE" id="PS50103"/>
    </source>
</evidence>
<feature type="compositionally biased region" description="Polar residues" evidence="5">
    <location>
        <begin position="27"/>
        <end position="37"/>
    </location>
</feature>
<keyword evidence="2 4" id="KW-0863">Zinc-finger</keyword>